<dbReference type="AlphaFoldDB" id="A0ABD0K2P3"/>
<organism evidence="1 2">
    <name type="scientific">Batillaria attramentaria</name>
    <dbReference type="NCBI Taxonomy" id="370345"/>
    <lineage>
        <taxon>Eukaryota</taxon>
        <taxon>Metazoa</taxon>
        <taxon>Spiralia</taxon>
        <taxon>Lophotrochozoa</taxon>
        <taxon>Mollusca</taxon>
        <taxon>Gastropoda</taxon>
        <taxon>Caenogastropoda</taxon>
        <taxon>Sorbeoconcha</taxon>
        <taxon>Cerithioidea</taxon>
        <taxon>Batillariidae</taxon>
        <taxon>Batillaria</taxon>
    </lineage>
</organism>
<evidence type="ECO:0000313" key="1">
    <source>
        <dbReference type="EMBL" id="KAK7481245.1"/>
    </source>
</evidence>
<gene>
    <name evidence="1" type="ORF">BaRGS_00027505</name>
</gene>
<comment type="caution">
    <text evidence="1">The sequence shown here is derived from an EMBL/GenBank/DDBJ whole genome shotgun (WGS) entry which is preliminary data.</text>
</comment>
<dbReference type="Proteomes" id="UP001519460">
    <property type="component" value="Unassembled WGS sequence"/>
</dbReference>
<protein>
    <submittedName>
        <fullName evidence="1">Uncharacterized protein</fullName>
    </submittedName>
</protein>
<evidence type="ECO:0000313" key="2">
    <source>
        <dbReference type="Proteomes" id="UP001519460"/>
    </source>
</evidence>
<keyword evidence="2" id="KW-1185">Reference proteome</keyword>
<name>A0ABD0K2P3_9CAEN</name>
<sequence>MALLVVNHMAVAEIGGNLSHGCLHEVAKCSVLCIYVSDDFADCAETLSSEKRAQIRQAMWNKISAANSYARASFVRDRVADLPTWSEET</sequence>
<proteinExistence type="predicted"/>
<dbReference type="EMBL" id="JACVVK020000265">
    <property type="protein sequence ID" value="KAK7481245.1"/>
    <property type="molecule type" value="Genomic_DNA"/>
</dbReference>
<accession>A0ABD0K2P3</accession>
<reference evidence="1 2" key="1">
    <citation type="journal article" date="2023" name="Sci. Data">
        <title>Genome assembly of the Korean intertidal mud-creeper Batillaria attramentaria.</title>
        <authorList>
            <person name="Patra A.K."/>
            <person name="Ho P.T."/>
            <person name="Jun S."/>
            <person name="Lee S.J."/>
            <person name="Kim Y."/>
            <person name="Won Y.J."/>
        </authorList>
    </citation>
    <scope>NUCLEOTIDE SEQUENCE [LARGE SCALE GENOMIC DNA]</scope>
    <source>
        <strain evidence="1">Wonlab-2016</strain>
    </source>
</reference>